<sequence>MREDNEIAQGDVTFNDVFRDFSYMASRDPDRLKRNFDASGPSRQTQL</sequence>
<dbReference type="Proteomes" id="UP001159428">
    <property type="component" value="Unassembled WGS sequence"/>
</dbReference>
<accession>A0AAU9XS22</accession>
<dbReference type="AlphaFoldDB" id="A0AAU9XS22"/>
<dbReference type="EMBL" id="CALNXJ010000059">
    <property type="protein sequence ID" value="CAH3156005.1"/>
    <property type="molecule type" value="Genomic_DNA"/>
</dbReference>
<comment type="caution">
    <text evidence="1">The sequence shown here is derived from an EMBL/GenBank/DDBJ whole genome shotgun (WGS) entry which is preliminary data.</text>
</comment>
<reference evidence="1 2" key="1">
    <citation type="submission" date="2022-05" db="EMBL/GenBank/DDBJ databases">
        <authorList>
            <consortium name="Genoscope - CEA"/>
            <person name="William W."/>
        </authorList>
    </citation>
    <scope>NUCLEOTIDE SEQUENCE [LARGE SCALE GENOMIC DNA]</scope>
</reference>
<evidence type="ECO:0000313" key="1">
    <source>
        <dbReference type="EMBL" id="CAH3156005.1"/>
    </source>
</evidence>
<proteinExistence type="predicted"/>
<keyword evidence="2" id="KW-1185">Reference proteome</keyword>
<name>A0AAU9XS22_9CNID</name>
<gene>
    <name evidence="1" type="ORF">PMEA_00028301</name>
</gene>
<evidence type="ECO:0000313" key="2">
    <source>
        <dbReference type="Proteomes" id="UP001159428"/>
    </source>
</evidence>
<protein>
    <submittedName>
        <fullName evidence="1">Uncharacterized protein</fullName>
    </submittedName>
</protein>
<organism evidence="1 2">
    <name type="scientific">Pocillopora meandrina</name>
    <dbReference type="NCBI Taxonomy" id="46732"/>
    <lineage>
        <taxon>Eukaryota</taxon>
        <taxon>Metazoa</taxon>
        <taxon>Cnidaria</taxon>
        <taxon>Anthozoa</taxon>
        <taxon>Hexacorallia</taxon>
        <taxon>Scleractinia</taxon>
        <taxon>Astrocoeniina</taxon>
        <taxon>Pocilloporidae</taxon>
        <taxon>Pocillopora</taxon>
    </lineage>
</organism>